<accession>A0A3D8L3H7</accession>
<dbReference type="EMBL" id="QRGR01000035">
    <property type="protein sequence ID" value="RDV11974.1"/>
    <property type="molecule type" value="Genomic_DNA"/>
</dbReference>
<keyword evidence="2" id="KW-1185">Reference proteome</keyword>
<dbReference type="Proteomes" id="UP000256708">
    <property type="component" value="Unassembled WGS sequence"/>
</dbReference>
<protein>
    <submittedName>
        <fullName evidence="1">Uncharacterized protein</fullName>
    </submittedName>
</protein>
<sequence>MESAQYIAYLLSESRKVSCVKASKVLEMSHGEINRFLLSNSFTGKDLFKVVRQGLKLECTLSG</sequence>
<dbReference type="RefSeq" id="WP_115567915.1">
    <property type="nucleotide sequence ID" value="NZ_QRGR01000035.1"/>
</dbReference>
<evidence type="ECO:0000313" key="2">
    <source>
        <dbReference type="Proteomes" id="UP000256708"/>
    </source>
</evidence>
<reference evidence="2" key="1">
    <citation type="submission" date="2018-08" db="EMBL/GenBank/DDBJ databases">
        <authorList>
            <person name="Liu Z.-W."/>
            <person name="Du Z.-J."/>
        </authorList>
    </citation>
    <scope>NUCLEOTIDE SEQUENCE [LARGE SCALE GENOMIC DNA]</scope>
    <source>
        <strain evidence="2">H4X</strain>
    </source>
</reference>
<gene>
    <name evidence="1" type="ORF">DXT99_22850</name>
</gene>
<name>A0A3D8L3H7_9BACT</name>
<comment type="caution">
    <text evidence="1">The sequence shown here is derived from an EMBL/GenBank/DDBJ whole genome shotgun (WGS) entry which is preliminary data.</text>
</comment>
<proteinExistence type="predicted"/>
<organism evidence="1 2">
    <name type="scientific">Pontibacter diazotrophicus</name>
    <dbReference type="NCBI Taxonomy" id="1400979"/>
    <lineage>
        <taxon>Bacteria</taxon>
        <taxon>Pseudomonadati</taxon>
        <taxon>Bacteroidota</taxon>
        <taxon>Cytophagia</taxon>
        <taxon>Cytophagales</taxon>
        <taxon>Hymenobacteraceae</taxon>
        <taxon>Pontibacter</taxon>
    </lineage>
</organism>
<dbReference type="OrthoDB" id="870068at2"/>
<dbReference type="AlphaFoldDB" id="A0A3D8L3H7"/>
<evidence type="ECO:0000313" key="1">
    <source>
        <dbReference type="EMBL" id="RDV11974.1"/>
    </source>
</evidence>